<dbReference type="InterPro" id="IPR016181">
    <property type="entry name" value="Acyl_CoA_acyltransferase"/>
</dbReference>
<dbReference type="Pfam" id="PF00583">
    <property type="entry name" value="Acetyltransf_1"/>
    <property type="match status" value="1"/>
</dbReference>
<dbReference type="CDD" id="cd04301">
    <property type="entry name" value="NAT_SF"/>
    <property type="match status" value="1"/>
</dbReference>
<dbReference type="Gene3D" id="3.40.630.30">
    <property type="match status" value="1"/>
</dbReference>
<feature type="domain" description="N-acetyltransferase" evidence="1">
    <location>
        <begin position="6"/>
        <end position="170"/>
    </location>
</feature>
<evidence type="ECO:0000313" key="2">
    <source>
        <dbReference type="EMBL" id="MCP2333795.1"/>
    </source>
</evidence>
<sequence>MNTSLSPVSALSAEAAARLRHIYESGFAEHLRAPFTEAVASGRQDEEALALVDGDGAPLGLAVLRHLGDTRWTYLRYLVVDESQRGRGVGAALWRAMTSRLAAGGRSRLLWDVEDPEEDGVDEVEELVRRRRIRFYERQDGVLLQVEGYLTPHDTPGGRPQWDPMRLMTARLAPGEEAHLRDLVIAVYRHRWGLPEEHAVVASTLDRSGL</sequence>
<proteinExistence type="predicted"/>
<dbReference type="SUPFAM" id="SSF55729">
    <property type="entry name" value="Acyl-CoA N-acyltransferases (Nat)"/>
    <property type="match status" value="1"/>
</dbReference>
<dbReference type="PROSITE" id="PS51186">
    <property type="entry name" value="GNAT"/>
    <property type="match status" value="1"/>
</dbReference>
<dbReference type="InterPro" id="IPR000182">
    <property type="entry name" value="GNAT_dom"/>
</dbReference>
<name>A0ABT1JMN4_ACTCY</name>
<dbReference type="EMBL" id="AUBJ02000001">
    <property type="protein sequence ID" value="MCP2333795.1"/>
    <property type="molecule type" value="Genomic_DNA"/>
</dbReference>
<evidence type="ECO:0000259" key="1">
    <source>
        <dbReference type="PROSITE" id="PS51186"/>
    </source>
</evidence>
<organism evidence="2 3">
    <name type="scientific">Actinoalloteichus caeruleus DSM 43889</name>
    <dbReference type="NCBI Taxonomy" id="1120930"/>
    <lineage>
        <taxon>Bacteria</taxon>
        <taxon>Bacillati</taxon>
        <taxon>Actinomycetota</taxon>
        <taxon>Actinomycetes</taxon>
        <taxon>Pseudonocardiales</taxon>
        <taxon>Pseudonocardiaceae</taxon>
        <taxon>Actinoalloteichus</taxon>
        <taxon>Actinoalloteichus cyanogriseus</taxon>
    </lineage>
</organism>
<evidence type="ECO:0000313" key="3">
    <source>
        <dbReference type="Proteomes" id="UP000791080"/>
    </source>
</evidence>
<keyword evidence="3" id="KW-1185">Reference proteome</keyword>
<comment type="caution">
    <text evidence="2">The sequence shown here is derived from an EMBL/GenBank/DDBJ whole genome shotgun (WGS) entry which is preliminary data.</text>
</comment>
<reference evidence="2 3" key="1">
    <citation type="submission" date="2022-06" db="EMBL/GenBank/DDBJ databases">
        <title>Genomic Encyclopedia of Type Strains, Phase I: the one thousand microbial genomes (KMG-I) project.</title>
        <authorList>
            <person name="Kyrpides N."/>
        </authorList>
    </citation>
    <scope>NUCLEOTIDE SEQUENCE [LARGE SCALE GENOMIC DNA]</scope>
    <source>
        <strain evidence="2 3">DSM 43889</strain>
    </source>
</reference>
<accession>A0ABT1JMN4</accession>
<gene>
    <name evidence="2" type="ORF">G443_004065</name>
</gene>
<dbReference type="RefSeq" id="WP_026419096.1">
    <property type="nucleotide sequence ID" value="NZ_AUBJ02000001.1"/>
</dbReference>
<dbReference type="Proteomes" id="UP000791080">
    <property type="component" value="Unassembled WGS sequence"/>
</dbReference>
<protein>
    <submittedName>
        <fullName evidence="2">Acetyltransferase (GNAT) family protein</fullName>
    </submittedName>
</protein>